<feature type="region of interest" description="Disordered" evidence="1">
    <location>
        <begin position="106"/>
        <end position="154"/>
    </location>
</feature>
<name>A0A8T0MSS2_PANVG</name>
<reference evidence="2" key="1">
    <citation type="submission" date="2020-05" db="EMBL/GenBank/DDBJ databases">
        <title>WGS assembly of Panicum virgatum.</title>
        <authorList>
            <person name="Lovell J.T."/>
            <person name="Jenkins J."/>
            <person name="Shu S."/>
            <person name="Juenger T.E."/>
            <person name="Schmutz J."/>
        </authorList>
    </citation>
    <scope>NUCLEOTIDE SEQUENCE</scope>
    <source>
        <strain evidence="2">AP13</strain>
    </source>
</reference>
<dbReference type="Proteomes" id="UP000823388">
    <property type="component" value="Chromosome 9N"/>
</dbReference>
<dbReference type="AlphaFoldDB" id="A0A8T0MSS2"/>
<organism evidence="2 3">
    <name type="scientific">Panicum virgatum</name>
    <name type="common">Blackwell switchgrass</name>
    <dbReference type="NCBI Taxonomy" id="38727"/>
    <lineage>
        <taxon>Eukaryota</taxon>
        <taxon>Viridiplantae</taxon>
        <taxon>Streptophyta</taxon>
        <taxon>Embryophyta</taxon>
        <taxon>Tracheophyta</taxon>
        <taxon>Spermatophyta</taxon>
        <taxon>Magnoliopsida</taxon>
        <taxon>Liliopsida</taxon>
        <taxon>Poales</taxon>
        <taxon>Poaceae</taxon>
        <taxon>PACMAD clade</taxon>
        <taxon>Panicoideae</taxon>
        <taxon>Panicodae</taxon>
        <taxon>Paniceae</taxon>
        <taxon>Panicinae</taxon>
        <taxon>Panicum</taxon>
        <taxon>Panicum sect. Hiantes</taxon>
    </lineage>
</organism>
<evidence type="ECO:0000256" key="1">
    <source>
        <dbReference type="SAM" id="MobiDB-lite"/>
    </source>
</evidence>
<accession>A0A8T0MSS2</accession>
<feature type="region of interest" description="Disordered" evidence="1">
    <location>
        <begin position="174"/>
        <end position="235"/>
    </location>
</feature>
<keyword evidence="3" id="KW-1185">Reference proteome</keyword>
<dbReference type="EMBL" id="CM029054">
    <property type="protein sequence ID" value="KAG2540085.1"/>
    <property type="molecule type" value="Genomic_DNA"/>
</dbReference>
<evidence type="ECO:0000313" key="2">
    <source>
        <dbReference type="EMBL" id="KAG2540085.1"/>
    </source>
</evidence>
<gene>
    <name evidence="2" type="ORF">PVAP13_9NG532600</name>
</gene>
<sequence length="235" mass="24912">MMTMQRRRQHGSSGELDVFGAASYFAAGLPADYCRPSGPADRRLMIQFHAANNQVTADDTRMMEDEQQLGLHGDEGQTQLGLGVVKPSGNSKLAALLRIFMASPSQRASRSFRKEPPPPPSPRTDNKLPAAAAAAAAGDEPANKASSSSSSSRELQVVIDLGVATGDRRLQGVRVVRPGSGDGERWVVRCGSWEDAESGGGDPKDEVEEGESGNKPAAGGWESDSSSDLFDLDIE</sequence>
<evidence type="ECO:0000313" key="3">
    <source>
        <dbReference type="Proteomes" id="UP000823388"/>
    </source>
</evidence>
<comment type="caution">
    <text evidence="2">The sequence shown here is derived from an EMBL/GenBank/DDBJ whole genome shotgun (WGS) entry which is preliminary data.</text>
</comment>
<proteinExistence type="predicted"/>
<protein>
    <submittedName>
        <fullName evidence="2">Uncharacterized protein</fullName>
    </submittedName>
</protein>